<protein>
    <recommendedName>
        <fullName evidence="3">[Citrate [pro-3S]-lyase] ligase</fullName>
        <ecNumber evidence="3">6.2.1.22</ecNumber>
    </recommendedName>
</protein>
<dbReference type="PANTHER" id="PTHR40599">
    <property type="entry name" value="[CITRATE [PRO-3S]-LYASE] LIGASE"/>
    <property type="match status" value="1"/>
</dbReference>
<dbReference type="PROSITE" id="PS51186">
    <property type="entry name" value="GNAT"/>
    <property type="match status" value="1"/>
</dbReference>
<dbReference type="SUPFAM" id="SSF52374">
    <property type="entry name" value="Nucleotidylyl transferase"/>
    <property type="match status" value="1"/>
</dbReference>
<dbReference type="GO" id="GO:0016747">
    <property type="term" value="F:acyltransferase activity, transferring groups other than amino-acyl groups"/>
    <property type="evidence" value="ECO:0007669"/>
    <property type="project" value="InterPro"/>
</dbReference>
<proteinExistence type="predicted"/>
<dbReference type="NCBIfam" id="TIGR00125">
    <property type="entry name" value="cyt_tran_rel"/>
    <property type="match status" value="1"/>
</dbReference>
<dbReference type="PANTHER" id="PTHR40599:SF1">
    <property type="entry name" value="[CITRATE [PRO-3S]-LYASE] LIGASE"/>
    <property type="match status" value="1"/>
</dbReference>
<dbReference type="InterPro" id="IPR005216">
    <property type="entry name" value="Citrate_lyase_ligase"/>
</dbReference>
<keyword evidence="2 3" id="KW-0067">ATP-binding</keyword>
<dbReference type="Pfam" id="PF08218">
    <property type="entry name" value="Citrate_ly_lig"/>
    <property type="match status" value="1"/>
</dbReference>
<dbReference type="GO" id="GO:0005524">
    <property type="term" value="F:ATP binding"/>
    <property type="evidence" value="ECO:0007669"/>
    <property type="project" value="UniProtKB-UniRule"/>
</dbReference>
<reference evidence="5 6" key="1">
    <citation type="submission" date="2020-02" db="EMBL/GenBank/DDBJ databases">
        <title>Genome assembly of a novel Clostridium senegalense strain.</title>
        <authorList>
            <person name="Gupta T.B."/>
            <person name="Jauregui R."/>
            <person name="Maclean P."/>
            <person name="Nawarathana A."/>
            <person name="Brightwell G."/>
        </authorList>
    </citation>
    <scope>NUCLEOTIDE SEQUENCE [LARGE SCALE GENOMIC DNA]</scope>
    <source>
        <strain evidence="5 6">AGRFS4</strain>
    </source>
</reference>
<sequence length="347" mass="39655">MYNLNLEKVNIKKEIYREEVETFLNKFDLELDKDVDYTVVIRVDGEIKATCSKGGSIFKCFAVDDDLRGEGVSATLLNAVNDKLFEEGKYHSFIFTKPSNVAIFSGLGYKLIEEVEKVALLENGVYNINSCLNKIGEKYDLKNNIKKAALVMNCNPFTLGHLYLVEKAASENEEVIVFVVEEDKSLFPFKVRYDLVKKGCAHLKNVKVIPGGEYIISSATFPSYFIRKKDEVLKAYTNLDAKIFGKYFCKEFNINKRYVGEEPYCVVTKSYNDTLKEILPTFSTEVIEVKRKAEDEVPISASRVRELIREGKMDEIEKIVPKTTFEFLNSDDAIEIIEKIKNNNTPH</sequence>
<accession>A0A6M0H6V7</accession>
<organism evidence="5 6">
    <name type="scientific">Clostridium senegalense</name>
    <dbReference type="NCBI Taxonomy" id="1465809"/>
    <lineage>
        <taxon>Bacteria</taxon>
        <taxon>Bacillati</taxon>
        <taxon>Bacillota</taxon>
        <taxon>Clostridia</taxon>
        <taxon>Eubacteriales</taxon>
        <taxon>Clostridiaceae</taxon>
        <taxon>Clostridium</taxon>
    </lineage>
</organism>
<dbReference type="SMART" id="SM00764">
    <property type="entry name" value="Citrate_ly_lig"/>
    <property type="match status" value="1"/>
</dbReference>
<feature type="domain" description="N-acetyltransferase" evidence="4">
    <location>
        <begin position="1"/>
        <end position="132"/>
    </location>
</feature>
<dbReference type="InterPro" id="IPR004821">
    <property type="entry name" value="Cyt_trans-like"/>
</dbReference>
<evidence type="ECO:0000256" key="1">
    <source>
        <dbReference type="ARBA" id="ARBA00022741"/>
    </source>
</evidence>
<evidence type="ECO:0000256" key="2">
    <source>
        <dbReference type="ARBA" id="ARBA00022840"/>
    </source>
</evidence>
<dbReference type="InterPro" id="IPR014729">
    <property type="entry name" value="Rossmann-like_a/b/a_fold"/>
</dbReference>
<dbReference type="Proteomes" id="UP000481872">
    <property type="component" value="Unassembled WGS sequence"/>
</dbReference>
<dbReference type="AlphaFoldDB" id="A0A6M0H6V7"/>
<dbReference type="RefSeq" id="WP_199870424.1">
    <property type="nucleotide sequence ID" value="NZ_JAAGPU010000025.1"/>
</dbReference>
<gene>
    <name evidence="5" type="primary">citC</name>
    <name evidence="5" type="ORF">G3M99_12920</name>
</gene>
<dbReference type="EMBL" id="JAAGPU010000025">
    <property type="protein sequence ID" value="NEU05733.1"/>
    <property type="molecule type" value="Genomic_DNA"/>
</dbReference>
<keyword evidence="1 3" id="KW-0547">Nucleotide-binding</keyword>
<dbReference type="SUPFAM" id="SSF55729">
    <property type="entry name" value="Acyl-CoA N-acyltransferases (Nat)"/>
    <property type="match status" value="1"/>
</dbReference>
<evidence type="ECO:0000256" key="3">
    <source>
        <dbReference type="PIRNR" id="PIRNR005751"/>
    </source>
</evidence>
<dbReference type="InterPro" id="IPR000182">
    <property type="entry name" value="GNAT_dom"/>
</dbReference>
<dbReference type="GO" id="GO:0008771">
    <property type="term" value="F:[citrate (pro-3S)-lyase] ligase activity"/>
    <property type="evidence" value="ECO:0007669"/>
    <property type="project" value="UniProtKB-EC"/>
</dbReference>
<comment type="function">
    <text evidence="3">Acetylation of prosthetic group (2-(5''-phosphoribosyl)-3'-dephosphocoenzyme-A) of the gamma subunit of citrate lyase.</text>
</comment>
<evidence type="ECO:0000259" key="4">
    <source>
        <dbReference type="PROSITE" id="PS51186"/>
    </source>
</evidence>
<dbReference type="InterPro" id="IPR013166">
    <property type="entry name" value="Citrate_lyase_ligase_C"/>
</dbReference>
<evidence type="ECO:0000313" key="6">
    <source>
        <dbReference type="Proteomes" id="UP000481872"/>
    </source>
</evidence>
<keyword evidence="5" id="KW-0456">Lyase</keyword>
<comment type="caution">
    <text evidence="5">The sequence shown here is derived from an EMBL/GenBank/DDBJ whole genome shotgun (WGS) entry which is preliminary data.</text>
</comment>
<dbReference type="Gene3D" id="3.40.50.620">
    <property type="entry name" value="HUPs"/>
    <property type="match status" value="1"/>
</dbReference>
<dbReference type="Gene3D" id="3.40.630.30">
    <property type="match status" value="1"/>
</dbReference>
<evidence type="ECO:0000313" key="5">
    <source>
        <dbReference type="EMBL" id="NEU05733.1"/>
    </source>
</evidence>
<dbReference type="GO" id="GO:0016829">
    <property type="term" value="F:lyase activity"/>
    <property type="evidence" value="ECO:0007669"/>
    <property type="project" value="UniProtKB-KW"/>
</dbReference>
<dbReference type="PIRSF" id="PIRSF005751">
    <property type="entry name" value="Acet_citr_lig"/>
    <property type="match status" value="1"/>
</dbReference>
<dbReference type="NCBIfam" id="TIGR00124">
    <property type="entry name" value="cit_ly_ligase"/>
    <property type="match status" value="1"/>
</dbReference>
<name>A0A6M0H6V7_9CLOT</name>
<keyword evidence="6" id="KW-1185">Reference proteome</keyword>
<dbReference type="EC" id="6.2.1.22" evidence="3"/>
<comment type="catalytic activity">
    <reaction evidence="3">
        <text>holo-[citrate lyase ACP] + acetate + ATP = acetyl-[citrate lyase ACP] + AMP + diphosphate</text>
        <dbReference type="Rhea" id="RHEA:23788"/>
        <dbReference type="Rhea" id="RHEA-COMP:10158"/>
        <dbReference type="Rhea" id="RHEA-COMP:13710"/>
        <dbReference type="ChEBI" id="CHEBI:30089"/>
        <dbReference type="ChEBI" id="CHEBI:30616"/>
        <dbReference type="ChEBI" id="CHEBI:33019"/>
        <dbReference type="ChEBI" id="CHEBI:82683"/>
        <dbReference type="ChEBI" id="CHEBI:137976"/>
        <dbReference type="ChEBI" id="CHEBI:456215"/>
        <dbReference type="EC" id="6.2.1.22"/>
    </reaction>
</comment>
<keyword evidence="3 5" id="KW-0436">Ligase</keyword>
<dbReference type="InterPro" id="IPR016181">
    <property type="entry name" value="Acyl_CoA_acyltransferase"/>
</dbReference>